<sequence length="533" mass="58788">MRIKNLLILSSLIVLAACSDKEEPLEDLFLELDSSAESVDYGDTFTLTWSSNASQCYAGGRWVGEKEITGSEEIEIKRGGSSTFILDCRRNNQFINQAVAVEIVKETSDYFIFSPPADTPDFSIEYAEDEKVVFTGQARGDVNDDNVPDVVFGVQIRKILDNTLVKSHLLQMLGGPFPLITEVVTDECDAISTLIPKDLDQDSFTDVIGTSNDYERQNLSTSKICLFKGTATGLVLDNELVTNDTSLDLANANLRVAGLVDRNNNVALDIYLLTETNEYWIEVGATDGPKFEEFDYDNTALTDLTVNNISAFDFDADSNEDLVFSTYDSNGAGKFITVPKSGDGTNWAETLVYDNVPNTKVVQTIVYDQDTELDVFVMGDGTPSNGIDLNPTSTLKVYETGEVNILENEVDIAYTKQATTSLNNSVVQADFDTDFDGGDILLSFENYGDTTASFLVIEKQETTDEEDVTTYEYVAQDDEELGLANIPEGHAFTVFIDYNSDFDIDVIFAVEGEVNAETNLTPVNFFIQTNESN</sequence>
<dbReference type="SUPFAM" id="SSF69318">
    <property type="entry name" value="Integrin alpha N-terminal domain"/>
    <property type="match status" value="1"/>
</dbReference>
<keyword evidence="1" id="KW-0732">Signal</keyword>
<name>A0A520MSN5_9GAMM</name>
<dbReference type="EMBL" id="SHBL01000011">
    <property type="protein sequence ID" value="RZO24231.1"/>
    <property type="molecule type" value="Genomic_DNA"/>
</dbReference>
<evidence type="ECO:0000256" key="1">
    <source>
        <dbReference type="SAM" id="SignalP"/>
    </source>
</evidence>
<gene>
    <name evidence="2" type="ORF">EVA99_02025</name>
</gene>
<comment type="caution">
    <text evidence="2">The sequence shown here is derived from an EMBL/GenBank/DDBJ whole genome shotgun (WGS) entry which is preliminary data.</text>
</comment>
<accession>A0A520MSN5</accession>
<proteinExistence type="predicted"/>
<organism evidence="2 3">
    <name type="scientific">SAR86 cluster bacterium</name>
    <dbReference type="NCBI Taxonomy" id="2030880"/>
    <lineage>
        <taxon>Bacteria</taxon>
        <taxon>Pseudomonadati</taxon>
        <taxon>Pseudomonadota</taxon>
        <taxon>Gammaproteobacteria</taxon>
        <taxon>SAR86 cluster</taxon>
    </lineage>
</organism>
<dbReference type="Proteomes" id="UP000320146">
    <property type="component" value="Unassembled WGS sequence"/>
</dbReference>
<feature type="signal peptide" evidence="1">
    <location>
        <begin position="1"/>
        <end position="16"/>
    </location>
</feature>
<dbReference type="AlphaFoldDB" id="A0A520MSN5"/>
<dbReference type="PROSITE" id="PS51257">
    <property type="entry name" value="PROKAR_LIPOPROTEIN"/>
    <property type="match status" value="1"/>
</dbReference>
<evidence type="ECO:0000313" key="2">
    <source>
        <dbReference type="EMBL" id="RZO24231.1"/>
    </source>
</evidence>
<reference evidence="2 3" key="1">
    <citation type="submission" date="2019-02" db="EMBL/GenBank/DDBJ databases">
        <title>Prokaryotic population dynamics and viral predation in marine succession experiment using metagenomics: the confinement effect.</title>
        <authorList>
            <person name="Haro-Moreno J.M."/>
            <person name="Rodriguez-Valera F."/>
            <person name="Lopez-Perez M."/>
        </authorList>
    </citation>
    <scope>NUCLEOTIDE SEQUENCE [LARGE SCALE GENOMIC DNA]</scope>
    <source>
        <strain evidence="2">MED-G166</strain>
    </source>
</reference>
<evidence type="ECO:0008006" key="4">
    <source>
        <dbReference type="Google" id="ProtNLM"/>
    </source>
</evidence>
<feature type="chain" id="PRO_5021978365" description="VCBS repeat-containing protein" evidence="1">
    <location>
        <begin position="17"/>
        <end position="533"/>
    </location>
</feature>
<dbReference type="InterPro" id="IPR028994">
    <property type="entry name" value="Integrin_alpha_N"/>
</dbReference>
<evidence type="ECO:0000313" key="3">
    <source>
        <dbReference type="Proteomes" id="UP000320146"/>
    </source>
</evidence>
<protein>
    <recommendedName>
        <fullName evidence="4">VCBS repeat-containing protein</fullName>
    </recommendedName>
</protein>